<reference evidence="3" key="1">
    <citation type="submission" date="2019-07" db="EMBL/GenBank/DDBJ databases">
        <title>Annotation for the trematode Paragonimus miyazaki's.</title>
        <authorList>
            <person name="Choi Y.-J."/>
        </authorList>
    </citation>
    <scope>NUCLEOTIDE SEQUENCE</scope>
    <source>
        <strain evidence="3">Japan</strain>
    </source>
</reference>
<evidence type="ECO:0000313" key="3">
    <source>
        <dbReference type="EMBL" id="KAF7248922.1"/>
    </source>
</evidence>
<dbReference type="OrthoDB" id="443318at2759"/>
<keyword evidence="2" id="KW-0645">Protease</keyword>
<dbReference type="InterPro" id="IPR018202">
    <property type="entry name" value="Ser_caboxypep_ser_AS"/>
</dbReference>
<keyword evidence="2" id="KW-0121">Carboxypeptidase</keyword>
<gene>
    <name evidence="3" type="ORF">EG68_09278</name>
</gene>
<dbReference type="PRINTS" id="PR00724">
    <property type="entry name" value="CRBOXYPTASEC"/>
</dbReference>
<dbReference type="InterPro" id="IPR001563">
    <property type="entry name" value="Peptidase_S10"/>
</dbReference>
<comment type="caution">
    <text evidence="3">The sequence shown here is derived from an EMBL/GenBank/DDBJ whole genome shotgun (WGS) entry which is preliminary data.</text>
</comment>
<keyword evidence="2" id="KW-0378">Hydrolase</keyword>
<accession>A0A8S9YTB5</accession>
<comment type="similarity">
    <text evidence="1 2">Belongs to the peptidase S10 family.</text>
</comment>
<dbReference type="EC" id="3.4.16.-" evidence="2"/>
<dbReference type="AlphaFoldDB" id="A0A8S9YTB5"/>
<evidence type="ECO:0000313" key="4">
    <source>
        <dbReference type="Proteomes" id="UP000822476"/>
    </source>
</evidence>
<dbReference type="Pfam" id="PF00450">
    <property type="entry name" value="Peptidase_S10"/>
    <property type="match status" value="1"/>
</dbReference>
<keyword evidence="4" id="KW-1185">Reference proteome</keyword>
<dbReference type="InterPro" id="IPR029058">
    <property type="entry name" value="AB_hydrolase_fold"/>
</dbReference>
<proteinExistence type="inferred from homology"/>
<protein>
    <recommendedName>
        <fullName evidence="2">Carboxypeptidase</fullName>
        <ecNumber evidence="2">3.4.16.-</ecNumber>
    </recommendedName>
</protein>
<dbReference type="PANTHER" id="PTHR11802:SF201">
    <property type="entry name" value="CARBOXYPEPTIDASE"/>
    <property type="match status" value="1"/>
</dbReference>
<feature type="non-terminal residue" evidence="3">
    <location>
        <position position="352"/>
    </location>
</feature>
<dbReference type="Gene3D" id="3.40.50.1820">
    <property type="entry name" value="alpha/beta hydrolase"/>
    <property type="match status" value="2"/>
</dbReference>
<dbReference type="PROSITE" id="PS00131">
    <property type="entry name" value="CARBOXYPEPT_SER_SER"/>
    <property type="match status" value="1"/>
</dbReference>
<dbReference type="PANTHER" id="PTHR11802">
    <property type="entry name" value="SERINE PROTEASE FAMILY S10 SERINE CARBOXYPEPTIDASE"/>
    <property type="match status" value="1"/>
</dbReference>
<evidence type="ECO:0000256" key="1">
    <source>
        <dbReference type="ARBA" id="ARBA00009431"/>
    </source>
</evidence>
<dbReference type="SUPFAM" id="SSF53474">
    <property type="entry name" value="alpha/beta-Hydrolases"/>
    <property type="match status" value="1"/>
</dbReference>
<dbReference type="EMBL" id="JTDE01005557">
    <property type="protein sequence ID" value="KAF7248922.1"/>
    <property type="molecule type" value="Genomic_DNA"/>
</dbReference>
<organism evidence="3 4">
    <name type="scientific">Paragonimus skrjabini miyazakii</name>
    <dbReference type="NCBI Taxonomy" id="59628"/>
    <lineage>
        <taxon>Eukaryota</taxon>
        <taxon>Metazoa</taxon>
        <taxon>Spiralia</taxon>
        <taxon>Lophotrochozoa</taxon>
        <taxon>Platyhelminthes</taxon>
        <taxon>Trematoda</taxon>
        <taxon>Digenea</taxon>
        <taxon>Plagiorchiida</taxon>
        <taxon>Troglotremata</taxon>
        <taxon>Troglotrematidae</taxon>
        <taxon>Paragonimus</taxon>
    </lineage>
</organism>
<name>A0A8S9YTB5_9TREM</name>
<dbReference type="GO" id="GO:0004185">
    <property type="term" value="F:serine-type carboxypeptidase activity"/>
    <property type="evidence" value="ECO:0007669"/>
    <property type="project" value="UniProtKB-UniRule"/>
</dbReference>
<dbReference type="Proteomes" id="UP000822476">
    <property type="component" value="Unassembled WGS sequence"/>
</dbReference>
<dbReference type="GO" id="GO:0006508">
    <property type="term" value="P:proteolysis"/>
    <property type="evidence" value="ECO:0007669"/>
    <property type="project" value="UniProtKB-KW"/>
</dbReference>
<sequence>TAWNNFQALLNFLDKYPAYKYRSLYIAGESYAGVYVPTLALHVIQEKSAFRLQGIIVGNPMTNYVLNENSGFYNLYYHGFLSDENWDNLVQLCCPDQFEQHCMFTLNNSLGCKMAFQFIYDNLAVNINPYNPYQNCVDGITKLKPATNATPLITKTWKPLIGGQSAYTQLFTEKLSFPVASETEDSVYEKCPSQKSVCSGGSFIHEYLNLPEVQRALHVDKHSIKCWNSCNSKVFSDYVRQYGDMAWAYTQVLSCQVPVMLYSGDLDLVINSMGTRWFVKTLQLETIVPLRSWRYSISNGEEQLGGFYQTFMQNNTPLSYVTLRAAGHNAARDQPIAAFHLITQFVNGGELK</sequence>
<evidence type="ECO:0000256" key="2">
    <source>
        <dbReference type="RuleBase" id="RU361156"/>
    </source>
</evidence>